<keyword evidence="1" id="KW-0812">Transmembrane</keyword>
<feature type="transmembrane region" description="Helical" evidence="1">
    <location>
        <begin position="54"/>
        <end position="74"/>
    </location>
</feature>
<dbReference type="AlphaFoldDB" id="A0A0F9PQV0"/>
<proteinExistence type="predicted"/>
<accession>A0A0F9PQV0</accession>
<organism evidence="2">
    <name type="scientific">marine sediment metagenome</name>
    <dbReference type="NCBI Taxonomy" id="412755"/>
    <lineage>
        <taxon>unclassified sequences</taxon>
        <taxon>metagenomes</taxon>
        <taxon>ecological metagenomes</taxon>
    </lineage>
</organism>
<evidence type="ECO:0000313" key="2">
    <source>
        <dbReference type="EMBL" id="KKN03431.1"/>
    </source>
</evidence>
<protein>
    <submittedName>
        <fullName evidence="2">Uncharacterized protein</fullName>
    </submittedName>
</protein>
<keyword evidence="1" id="KW-0472">Membrane</keyword>
<keyword evidence="1" id="KW-1133">Transmembrane helix</keyword>
<comment type="caution">
    <text evidence="2">The sequence shown here is derived from an EMBL/GenBank/DDBJ whole genome shotgun (WGS) entry which is preliminary data.</text>
</comment>
<dbReference type="EMBL" id="LAZR01005034">
    <property type="protein sequence ID" value="KKN03431.1"/>
    <property type="molecule type" value="Genomic_DNA"/>
</dbReference>
<sequence length="79" mass="8820">MKKPTYTETLASVNTHIEYIREHLGNIDDHLGKLNDSRIDHEARITNNSTRISLFLKITGGVLTLTAIVIPILFATGVF</sequence>
<name>A0A0F9PQV0_9ZZZZ</name>
<evidence type="ECO:0000256" key="1">
    <source>
        <dbReference type="SAM" id="Phobius"/>
    </source>
</evidence>
<reference evidence="2" key="1">
    <citation type="journal article" date="2015" name="Nature">
        <title>Complex archaea that bridge the gap between prokaryotes and eukaryotes.</title>
        <authorList>
            <person name="Spang A."/>
            <person name="Saw J.H."/>
            <person name="Jorgensen S.L."/>
            <person name="Zaremba-Niedzwiedzka K."/>
            <person name="Martijn J."/>
            <person name="Lind A.E."/>
            <person name="van Eijk R."/>
            <person name="Schleper C."/>
            <person name="Guy L."/>
            <person name="Ettema T.J."/>
        </authorList>
    </citation>
    <scope>NUCLEOTIDE SEQUENCE</scope>
</reference>
<gene>
    <name evidence="2" type="ORF">LCGC14_1107820</name>
</gene>